<proteinExistence type="predicted"/>
<accession>A0AAN6YRE3</accession>
<keyword evidence="3" id="KW-1185">Reference proteome</keyword>
<comment type="caution">
    <text evidence="2">The sequence shown here is derived from an EMBL/GenBank/DDBJ whole genome shotgun (WGS) entry which is preliminary data.</text>
</comment>
<name>A0AAN6YRE3_9PEZI</name>
<dbReference type="InterPro" id="IPR015943">
    <property type="entry name" value="WD40/YVTN_repeat-like_dom_sf"/>
</dbReference>
<dbReference type="InterPro" id="IPR050358">
    <property type="entry name" value="RSE1/DDB1/CFT1"/>
</dbReference>
<reference evidence="2" key="2">
    <citation type="submission" date="2023-05" db="EMBL/GenBank/DDBJ databases">
        <authorList>
            <consortium name="Lawrence Berkeley National Laboratory"/>
            <person name="Steindorff A."/>
            <person name="Hensen N."/>
            <person name="Bonometti L."/>
            <person name="Westerberg I."/>
            <person name="Brannstrom I.O."/>
            <person name="Guillou S."/>
            <person name="Cros-Aarteil S."/>
            <person name="Calhoun S."/>
            <person name="Haridas S."/>
            <person name="Kuo A."/>
            <person name="Mondo S."/>
            <person name="Pangilinan J."/>
            <person name="Riley R."/>
            <person name="Labutti K."/>
            <person name="Andreopoulos B."/>
            <person name="Lipzen A."/>
            <person name="Chen C."/>
            <person name="Yanf M."/>
            <person name="Daum C."/>
            <person name="Ng V."/>
            <person name="Clum A."/>
            <person name="Ohm R."/>
            <person name="Martin F."/>
            <person name="Silar P."/>
            <person name="Natvig D."/>
            <person name="Lalanne C."/>
            <person name="Gautier V."/>
            <person name="Ament-Velasquez S.L."/>
            <person name="Kruys A."/>
            <person name="Hutchinson M.I."/>
            <person name="Powell A.J."/>
            <person name="Barry K."/>
            <person name="Miller A.N."/>
            <person name="Grigoriev I.V."/>
            <person name="Debuchy R."/>
            <person name="Gladieux P."/>
            <person name="Thoren M.H."/>
            <person name="Johannesson H."/>
        </authorList>
    </citation>
    <scope>NUCLEOTIDE SEQUENCE</scope>
    <source>
        <strain evidence="2">CBS 508.74</strain>
    </source>
</reference>
<protein>
    <recommendedName>
        <fullName evidence="1">RSE1/DDB1/CPSF1 first beta-propeller domain-containing protein</fullName>
    </recommendedName>
</protein>
<feature type="domain" description="RSE1/DDB1/CPSF1 first beta-propeller" evidence="1">
    <location>
        <begin position="56"/>
        <end position="466"/>
    </location>
</feature>
<organism evidence="2 3">
    <name type="scientific">Canariomyces notabilis</name>
    <dbReference type="NCBI Taxonomy" id="2074819"/>
    <lineage>
        <taxon>Eukaryota</taxon>
        <taxon>Fungi</taxon>
        <taxon>Dikarya</taxon>
        <taxon>Ascomycota</taxon>
        <taxon>Pezizomycotina</taxon>
        <taxon>Sordariomycetes</taxon>
        <taxon>Sordariomycetidae</taxon>
        <taxon>Sordariales</taxon>
        <taxon>Chaetomiaceae</taxon>
        <taxon>Canariomyces</taxon>
    </lineage>
</organism>
<dbReference type="InterPro" id="IPR018846">
    <property type="entry name" value="Beta-prop_RSE1/DDB1/CPSF1_1st"/>
</dbReference>
<sequence>MAFQTNVFRGGEWVTETVDLQTFLKSQAASKGPAKEPLLKPPRCGLLTRTVVESPVINSILPVRLRSPQNNDVAFVGDHYIQICELCKDGRLKEIARKNDFRSRIRNACVVGSAVIPELKRGAGNPETSSLGVIKTEDGEPGLLDLPSQSPPVSSNKLPPQSLMVVLEGGDSVFLFIRPGPQGEPEFVASRFENPRLSRAGPLGFNLAIDPSSRYMVLSPAADYFVIYELESHQRLNHAYASNEPLNPVISFRVRSVQGVVHKVAFLHPRPGDDHHIILLLVIVKNRKSRMVVYDWMLGDDLRSVFAEEKRGHRMPAENQMLLLLIPLTIESAFIAISPQQAAVCTECLHGPPKFAAIPVDTLPPTEQHRGLGPPAWTSWARPFRVKDYRMNRDCIYLAREDGVVLFVELDPDCTIDRSTLMDRFPCSISSAFGCLVACLSDQCSDVLMLGSDSGPGGFWNIAALQRPEKLGVLPNWSSVVDFATTDEFSAWRQEVQEEKNMVPWQQSKPRRPDRIFATCQGGVKGSITEYRYGLRANIGLDIEYGAGMKRAWLLSSHNPSLAHGYLLLLSMPDSSTILHLSPDFSSANEPDADTIPYDLSSTTLAVACSERLSVQITEQNVVLVAQDQSARFSRQELQNLAKASVPDARILDGCILGEWIAVSAHMEALFQIQIFKADASNLTLAHIQTIDVGGEVTCLSLGNDLTILAGIRTESQTFLGRASLRQGGDRLQMINLTEYFSGMEGSLGHAAPALAESIASIVSVRDTILLGSRSGEVIAVREAAGALSISCERFGMATASLSCSYGAGATDPTILVCCDNSLVSVAVDQRGSRRDVVPLKTKCRVWPVDVSRPDAMPPPVHFATAVDMPSEDGITPILMISGSRLLLAELQQKPGPVHRSIPVDGVPNRVIYSKSLQCLIVAVVRNNKPTLLFMNPDTGEDIGVPTDKNGATVEYILGLGKEKDRITGLAEWKYRRDGNVWNFLLVSTKGGRFMVVSTQKGAPRGGGLLSIRYWTRFKEDVAAKPIYSIAGYEQGLVYCAGDTIRWEMLDVEQRTFTVYKTLRLNSPATSLRISNGKLVALTSSESLVVIDYAEGNTENARLCHEDPWRRKGIHFIEVAGPQPDEPRGGIFLVADRECGIGALWAPWQTPEKEFEVVMEAELAAPIRRFRRGRTRPLWEQRQGSPKYGRLVATVDDAEILGVSLNGALHHFTLLSIDAWQLLRFIQNIALASGELFPYRRLRRHRPMDDVEPRMDGGLEMQVDGDILQQCLEKRALEQLMARPEHMSRFMVLLQQLDEGRHTAGLAPEDYAGHFQLAYDILEYYLLPVL</sequence>
<evidence type="ECO:0000313" key="3">
    <source>
        <dbReference type="Proteomes" id="UP001302812"/>
    </source>
</evidence>
<gene>
    <name evidence="2" type="ORF">N656DRAFT_732310</name>
</gene>
<dbReference type="Proteomes" id="UP001302812">
    <property type="component" value="Unassembled WGS sequence"/>
</dbReference>
<dbReference type="EMBL" id="MU853343">
    <property type="protein sequence ID" value="KAK4112160.1"/>
    <property type="molecule type" value="Genomic_DNA"/>
</dbReference>
<dbReference type="GeneID" id="89936789"/>
<dbReference type="Gene3D" id="2.130.10.10">
    <property type="entry name" value="YVTN repeat-like/Quinoprotein amine dehydrogenase"/>
    <property type="match status" value="1"/>
</dbReference>
<dbReference type="PANTHER" id="PTHR10644">
    <property type="entry name" value="DNA REPAIR/RNA PROCESSING CPSF FAMILY"/>
    <property type="match status" value="1"/>
</dbReference>
<dbReference type="Pfam" id="PF10433">
    <property type="entry name" value="Beta-prop_RSE1_1st"/>
    <property type="match status" value="1"/>
</dbReference>
<dbReference type="RefSeq" id="XP_064669730.1">
    <property type="nucleotide sequence ID" value="XM_064812664.1"/>
</dbReference>
<reference evidence="2" key="1">
    <citation type="journal article" date="2023" name="Mol. Phylogenet. Evol.">
        <title>Genome-scale phylogeny and comparative genomics of the fungal order Sordariales.</title>
        <authorList>
            <person name="Hensen N."/>
            <person name="Bonometti L."/>
            <person name="Westerberg I."/>
            <person name="Brannstrom I.O."/>
            <person name="Guillou S."/>
            <person name="Cros-Aarteil S."/>
            <person name="Calhoun S."/>
            <person name="Haridas S."/>
            <person name="Kuo A."/>
            <person name="Mondo S."/>
            <person name="Pangilinan J."/>
            <person name="Riley R."/>
            <person name="LaButti K."/>
            <person name="Andreopoulos B."/>
            <person name="Lipzen A."/>
            <person name="Chen C."/>
            <person name="Yan M."/>
            <person name="Daum C."/>
            <person name="Ng V."/>
            <person name="Clum A."/>
            <person name="Steindorff A."/>
            <person name="Ohm R.A."/>
            <person name="Martin F."/>
            <person name="Silar P."/>
            <person name="Natvig D.O."/>
            <person name="Lalanne C."/>
            <person name="Gautier V."/>
            <person name="Ament-Velasquez S.L."/>
            <person name="Kruys A."/>
            <person name="Hutchinson M.I."/>
            <person name="Powell A.J."/>
            <person name="Barry K."/>
            <person name="Miller A.N."/>
            <person name="Grigoriev I.V."/>
            <person name="Debuchy R."/>
            <person name="Gladieux P."/>
            <person name="Hiltunen Thoren M."/>
            <person name="Johannesson H."/>
        </authorList>
    </citation>
    <scope>NUCLEOTIDE SEQUENCE</scope>
    <source>
        <strain evidence="2">CBS 508.74</strain>
    </source>
</reference>
<evidence type="ECO:0000259" key="1">
    <source>
        <dbReference type="Pfam" id="PF10433"/>
    </source>
</evidence>
<evidence type="ECO:0000313" key="2">
    <source>
        <dbReference type="EMBL" id="KAK4112160.1"/>
    </source>
</evidence>